<dbReference type="AlphaFoldDB" id="A0AA96X276"/>
<name>A0AA96X276_LEPBY</name>
<dbReference type="PANTHER" id="PTHR42961:SF2">
    <property type="entry name" value="IRON-SULFUR PROTEIN NUBPL"/>
    <property type="match status" value="1"/>
</dbReference>
<dbReference type="GO" id="GO:0051539">
    <property type="term" value="F:4 iron, 4 sulfur cluster binding"/>
    <property type="evidence" value="ECO:0007669"/>
    <property type="project" value="TreeGrafter"/>
</dbReference>
<dbReference type="InterPro" id="IPR033756">
    <property type="entry name" value="YlxH/NBP35"/>
</dbReference>
<protein>
    <submittedName>
        <fullName evidence="3">P-loop NTPase</fullName>
    </submittedName>
</protein>
<gene>
    <name evidence="3" type="ORF">Q2T42_11885</name>
</gene>
<reference evidence="3" key="2">
    <citation type="submission" date="2023-07" db="EMBL/GenBank/DDBJ databases">
        <authorList>
            <person name="Bai X.-H."/>
            <person name="Wang H.-H."/>
            <person name="Wang J."/>
            <person name="Ma M.-Y."/>
            <person name="Hu H.-H."/>
            <person name="Song Z.-L."/>
            <person name="Ma H.-G."/>
            <person name="Fan Y."/>
            <person name="Du C.-Y."/>
            <person name="Xu J.-C."/>
        </authorList>
    </citation>
    <scope>NUCLEOTIDE SEQUENCE</scope>
    <source>
        <strain evidence="3">CZ1</strain>
    </source>
</reference>
<proteinExistence type="predicted"/>
<reference evidence="3" key="1">
    <citation type="journal article" date="2023" name="Plants (Basel)">
        <title>Genomic Analysis of Leptolyngbya boryana CZ1 Reveals Efficient Carbon Fixation Modules.</title>
        <authorList>
            <person name="Bai X."/>
            <person name="Wang H."/>
            <person name="Cheng W."/>
            <person name="Wang J."/>
            <person name="Ma M."/>
            <person name="Hu H."/>
            <person name="Song Z."/>
            <person name="Ma H."/>
            <person name="Fan Y."/>
            <person name="Du C."/>
            <person name="Xu J."/>
        </authorList>
    </citation>
    <scope>NUCLEOTIDE SEQUENCE</scope>
    <source>
        <strain evidence="3">CZ1</strain>
    </source>
</reference>
<evidence type="ECO:0000313" key="3">
    <source>
        <dbReference type="EMBL" id="WNZ48529.1"/>
    </source>
</evidence>
<dbReference type="RefSeq" id="WP_316428763.1">
    <property type="nucleotide sequence ID" value="NZ_CP130144.1"/>
</dbReference>
<sequence>MDDYVGLRLYVGCHQHNLQDHIQTILSRLEWCKKVDIQLCTIPGVRITIAVSSGKGGVGKSTIAVNLAAALKQQGASGGDAGTPVAIASPNSSAGQTFMQLEQGFKATFQENNSSKQLP</sequence>
<dbReference type="GO" id="GO:0016226">
    <property type="term" value="P:iron-sulfur cluster assembly"/>
    <property type="evidence" value="ECO:0007669"/>
    <property type="project" value="InterPro"/>
</dbReference>
<accession>A0AA96X276</accession>
<evidence type="ECO:0000256" key="2">
    <source>
        <dbReference type="ARBA" id="ARBA00022840"/>
    </source>
</evidence>
<organism evidence="3">
    <name type="scientific">Leptolyngbya boryana CZ1</name>
    <dbReference type="NCBI Taxonomy" id="3060204"/>
    <lineage>
        <taxon>Bacteria</taxon>
        <taxon>Bacillati</taxon>
        <taxon>Cyanobacteriota</taxon>
        <taxon>Cyanophyceae</taxon>
        <taxon>Leptolyngbyales</taxon>
        <taxon>Leptolyngbyaceae</taxon>
        <taxon>Leptolyngbya group</taxon>
        <taxon>Leptolyngbya</taxon>
    </lineage>
</organism>
<keyword evidence="1" id="KW-0547">Nucleotide-binding</keyword>
<dbReference type="Pfam" id="PF10609">
    <property type="entry name" value="ParA"/>
    <property type="match status" value="1"/>
</dbReference>
<dbReference type="Gene3D" id="3.40.50.300">
    <property type="entry name" value="P-loop containing nucleotide triphosphate hydrolases"/>
    <property type="match status" value="1"/>
</dbReference>
<dbReference type="GO" id="GO:0005524">
    <property type="term" value="F:ATP binding"/>
    <property type="evidence" value="ECO:0007669"/>
    <property type="project" value="UniProtKB-KW"/>
</dbReference>
<dbReference type="SUPFAM" id="SSF52540">
    <property type="entry name" value="P-loop containing nucleoside triphosphate hydrolases"/>
    <property type="match status" value="1"/>
</dbReference>
<dbReference type="InterPro" id="IPR044304">
    <property type="entry name" value="NUBPL-like"/>
</dbReference>
<evidence type="ECO:0000256" key="1">
    <source>
        <dbReference type="ARBA" id="ARBA00022741"/>
    </source>
</evidence>
<dbReference type="InterPro" id="IPR027417">
    <property type="entry name" value="P-loop_NTPase"/>
</dbReference>
<dbReference type="PANTHER" id="PTHR42961">
    <property type="entry name" value="IRON-SULFUR PROTEIN NUBPL"/>
    <property type="match status" value="1"/>
</dbReference>
<keyword evidence="2" id="KW-0067">ATP-binding</keyword>
<dbReference type="EMBL" id="CP130144">
    <property type="protein sequence ID" value="WNZ48529.1"/>
    <property type="molecule type" value="Genomic_DNA"/>
</dbReference>